<dbReference type="GO" id="GO:0006574">
    <property type="term" value="P:L-valine catabolic process"/>
    <property type="evidence" value="ECO:0007669"/>
    <property type="project" value="TreeGrafter"/>
</dbReference>
<dbReference type="AlphaFoldDB" id="A0A383AY73"/>
<dbReference type="Gene3D" id="3.40.605.10">
    <property type="entry name" value="Aldehyde Dehydrogenase, Chain A, domain 1"/>
    <property type="match status" value="1"/>
</dbReference>
<dbReference type="InterPro" id="IPR016162">
    <property type="entry name" value="Ald_DH_N"/>
</dbReference>
<dbReference type="InterPro" id="IPR015590">
    <property type="entry name" value="Aldehyde_DH_dom"/>
</dbReference>
<organism evidence="2">
    <name type="scientific">marine metagenome</name>
    <dbReference type="NCBI Taxonomy" id="408172"/>
    <lineage>
        <taxon>unclassified sequences</taxon>
        <taxon>metagenomes</taxon>
        <taxon>ecological metagenomes</taxon>
    </lineage>
</organism>
<sequence length="91" mass="10389">MNLIQHFVNGKMFKGSSERTSKIFNPATGEQTLEVNLASKDDVNIAVQKAKEAFIDWSNKPPIQRARVIFKFKELIEKNSDELTKLIVSEH</sequence>
<gene>
    <name evidence="2" type="ORF">METZ01_LOCUS465377</name>
</gene>
<dbReference type="PANTHER" id="PTHR43866:SF4">
    <property type="entry name" value="MALONATE-SEMIALDEHYDE DEHYDROGENASE"/>
    <property type="match status" value="1"/>
</dbReference>
<dbReference type="EMBL" id="UINC01195790">
    <property type="protein sequence ID" value="SVE12523.1"/>
    <property type="molecule type" value="Genomic_DNA"/>
</dbReference>
<dbReference type="GO" id="GO:0006210">
    <property type="term" value="P:thymine catabolic process"/>
    <property type="evidence" value="ECO:0007669"/>
    <property type="project" value="TreeGrafter"/>
</dbReference>
<dbReference type="InterPro" id="IPR016161">
    <property type="entry name" value="Ald_DH/histidinol_DH"/>
</dbReference>
<proteinExistence type="predicted"/>
<protein>
    <recommendedName>
        <fullName evidence="1">Aldehyde dehydrogenase domain-containing protein</fullName>
    </recommendedName>
</protein>
<reference evidence="2" key="1">
    <citation type="submission" date="2018-05" db="EMBL/GenBank/DDBJ databases">
        <authorList>
            <person name="Lanie J.A."/>
            <person name="Ng W.-L."/>
            <person name="Kazmierczak K.M."/>
            <person name="Andrzejewski T.M."/>
            <person name="Davidsen T.M."/>
            <person name="Wayne K.J."/>
            <person name="Tettelin H."/>
            <person name="Glass J.I."/>
            <person name="Rusch D."/>
            <person name="Podicherti R."/>
            <person name="Tsui H.-C.T."/>
            <person name="Winkler M.E."/>
        </authorList>
    </citation>
    <scope>NUCLEOTIDE SEQUENCE</scope>
</reference>
<accession>A0A383AY73</accession>
<name>A0A383AY73_9ZZZZ</name>
<feature type="domain" description="Aldehyde dehydrogenase" evidence="1">
    <location>
        <begin position="16"/>
        <end position="90"/>
    </location>
</feature>
<feature type="non-terminal residue" evidence="2">
    <location>
        <position position="91"/>
    </location>
</feature>
<dbReference type="InterPro" id="IPR010061">
    <property type="entry name" value="MeMal-semiAld_DH"/>
</dbReference>
<evidence type="ECO:0000259" key="1">
    <source>
        <dbReference type="Pfam" id="PF00171"/>
    </source>
</evidence>
<evidence type="ECO:0000313" key="2">
    <source>
        <dbReference type="EMBL" id="SVE12523.1"/>
    </source>
</evidence>
<dbReference type="PANTHER" id="PTHR43866">
    <property type="entry name" value="MALONATE-SEMIALDEHYDE DEHYDROGENASE"/>
    <property type="match status" value="1"/>
</dbReference>
<dbReference type="GO" id="GO:0004491">
    <property type="term" value="F:methylmalonate-semialdehyde dehydrogenase (acylating, NAD) activity"/>
    <property type="evidence" value="ECO:0007669"/>
    <property type="project" value="InterPro"/>
</dbReference>
<dbReference type="SUPFAM" id="SSF53720">
    <property type="entry name" value="ALDH-like"/>
    <property type="match status" value="1"/>
</dbReference>
<dbReference type="Pfam" id="PF00171">
    <property type="entry name" value="Aldedh"/>
    <property type="match status" value="1"/>
</dbReference>